<evidence type="ECO:0000256" key="1">
    <source>
        <dbReference type="SAM" id="MobiDB-lite"/>
    </source>
</evidence>
<proteinExistence type="predicted"/>
<accession>A0AAD5M092</accession>
<keyword evidence="4" id="KW-1185">Reference proteome</keyword>
<dbReference type="PROSITE" id="PS50217">
    <property type="entry name" value="BZIP"/>
    <property type="match status" value="1"/>
</dbReference>
<feature type="compositionally biased region" description="Gly residues" evidence="1">
    <location>
        <begin position="166"/>
        <end position="181"/>
    </location>
</feature>
<dbReference type="Gene3D" id="1.20.5.170">
    <property type="match status" value="1"/>
</dbReference>
<name>A0AAD5M092_PYTIN</name>
<sequence length="520" mass="57224">MAPTQYADAHAASPVTVSASASASASTSASSDDDKKRRRREQNRLSAQRSYHKKQERLQALRSQVERLEATYQRHVSALGDELSVVRAASPSSGSSTVSSPASDAIAPPRAAALQHLLSQHAMLQHENDALRQQLNDHATFQFRMQSLLSRDGLDPSDASDHSDGSAGGSAHGGGGNGAGGAASSRRRVHLQRPLTLDECYAIGLAANRKVQSHAFPTACVSTGGMVCGWSDRRAHDDGRFKFSLRKVFAHHRPQDVALKSWHMLLHPEHFTALYSATLNMHIEIVQRLDDNNVVMYQEYEIPERDPETGRETGYLVVVHTLFLTALFQIPDGYVVVFKALEPDRLAEQDHIVALDDDGPHGKNRRRRKMWLHKLSWCMWKDVDDGNATESSYTLTVPLMGASSLYWLLEMFLMVMRYESAVFGPVVVLPSSADADDDKGERQLQVVPRRSSSSASSSRRRQSQAADDEMTLDAAMAACKVEPLASYDASGRFYVDPSEPLPPQGTAEDVGDLLTELFPC</sequence>
<dbReference type="InterPro" id="IPR046347">
    <property type="entry name" value="bZIP_sf"/>
</dbReference>
<feature type="region of interest" description="Disordered" evidence="1">
    <location>
        <begin position="433"/>
        <end position="468"/>
    </location>
</feature>
<evidence type="ECO:0000313" key="4">
    <source>
        <dbReference type="Proteomes" id="UP001209570"/>
    </source>
</evidence>
<reference evidence="3" key="1">
    <citation type="submission" date="2021-12" db="EMBL/GenBank/DDBJ databases">
        <title>Prjna785345.</title>
        <authorList>
            <person name="Rujirawat T."/>
            <person name="Krajaejun T."/>
        </authorList>
    </citation>
    <scope>NUCLEOTIDE SEQUENCE</scope>
    <source>
        <strain evidence="3">Pi057C3</strain>
    </source>
</reference>
<dbReference type="SUPFAM" id="SSF57959">
    <property type="entry name" value="Leucine zipper domain"/>
    <property type="match status" value="1"/>
</dbReference>
<gene>
    <name evidence="3" type="ORF">P43SY_003687</name>
</gene>
<evidence type="ECO:0000313" key="3">
    <source>
        <dbReference type="EMBL" id="KAJ0399682.1"/>
    </source>
</evidence>
<organism evidence="3 4">
    <name type="scientific">Pythium insidiosum</name>
    <name type="common">Pythiosis disease agent</name>
    <dbReference type="NCBI Taxonomy" id="114742"/>
    <lineage>
        <taxon>Eukaryota</taxon>
        <taxon>Sar</taxon>
        <taxon>Stramenopiles</taxon>
        <taxon>Oomycota</taxon>
        <taxon>Peronosporomycetes</taxon>
        <taxon>Pythiales</taxon>
        <taxon>Pythiaceae</taxon>
        <taxon>Pythium</taxon>
    </lineage>
</organism>
<evidence type="ECO:0000259" key="2">
    <source>
        <dbReference type="PROSITE" id="PS50217"/>
    </source>
</evidence>
<feature type="compositionally biased region" description="Low complexity" evidence="1">
    <location>
        <begin position="11"/>
        <end position="30"/>
    </location>
</feature>
<dbReference type="CDD" id="cd14686">
    <property type="entry name" value="bZIP"/>
    <property type="match status" value="1"/>
</dbReference>
<feature type="region of interest" description="Disordered" evidence="1">
    <location>
        <begin position="152"/>
        <end position="188"/>
    </location>
</feature>
<dbReference type="EMBL" id="JAKCXM010000174">
    <property type="protein sequence ID" value="KAJ0399682.1"/>
    <property type="molecule type" value="Genomic_DNA"/>
</dbReference>
<dbReference type="InterPro" id="IPR004827">
    <property type="entry name" value="bZIP"/>
</dbReference>
<dbReference type="Proteomes" id="UP001209570">
    <property type="component" value="Unassembled WGS sequence"/>
</dbReference>
<protein>
    <recommendedName>
        <fullName evidence="2">BZIP domain-containing protein</fullName>
    </recommendedName>
</protein>
<dbReference type="AlphaFoldDB" id="A0AAD5M092"/>
<feature type="region of interest" description="Disordered" evidence="1">
    <location>
        <begin position="1"/>
        <end position="56"/>
    </location>
</feature>
<feature type="domain" description="BZIP" evidence="2">
    <location>
        <begin position="33"/>
        <end position="70"/>
    </location>
</feature>
<dbReference type="SMART" id="SM00338">
    <property type="entry name" value="BRLZ"/>
    <property type="match status" value="1"/>
</dbReference>
<dbReference type="GO" id="GO:0003700">
    <property type="term" value="F:DNA-binding transcription factor activity"/>
    <property type="evidence" value="ECO:0007669"/>
    <property type="project" value="InterPro"/>
</dbReference>
<comment type="caution">
    <text evidence="3">The sequence shown here is derived from an EMBL/GenBank/DDBJ whole genome shotgun (WGS) entry which is preliminary data.</text>
</comment>